<dbReference type="EMBL" id="CP001342">
    <property type="protein sequence ID" value="ACL42124.1"/>
    <property type="molecule type" value="Genomic_DNA"/>
</dbReference>
<keyword evidence="1" id="KW-0326">Glycosidase</keyword>
<protein>
    <submittedName>
        <fullName evidence="5">Fibronectin type III domain protein</fullName>
    </submittedName>
</protein>
<evidence type="ECO:0000313" key="5">
    <source>
        <dbReference type="EMBL" id="ACL42124.1"/>
    </source>
</evidence>
<reference evidence="5" key="1">
    <citation type="submission" date="2009-01" db="EMBL/GenBank/DDBJ databases">
        <title>Complete sequence of plasmid1 of Arthrobacter chlorophenolicus A6.</title>
        <authorList>
            <consortium name="US DOE Joint Genome Institute"/>
            <person name="Lucas S."/>
            <person name="Copeland A."/>
            <person name="Lapidus A."/>
            <person name="Glavina del Rio T."/>
            <person name="Tice H."/>
            <person name="Bruce D."/>
            <person name="Goodwin L."/>
            <person name="Pitluck S."/>
            <person name="Goltsman E."/>
            <person name="Clum A."/>
            <person name="Larimer F."/>
            <person name="Land M."/>
            <person name="Hauser L."/>
            <person name="Kyrpides N."/>
            <person name="Mikhailova N."/>
            <person name="Jansson J."/>
            <person name="Richardson P."/>
        </authorList>
    </citation>
    <scope>NUCLEOTIDE SEQUENCE [LARGE SCALE GENOMIC DNA]</scope>
    <source>
        <strain evidence="5">A6</strain>
        <plasmid evidence="5">pACHL01</plasmid>
    </source>
</reference>
<dbReference type="HOGENOM" id="CLU_277525_0_0_11"/>
<feature type="transmembrane region" description="Helical" evidence="3">
    <location>
        <begin position="21"/>
        <end position="42"/>
    </location>
</feature>
<evidence type="ECO:0000256" key="1">
    <source>
        <dbReference type="ARBA" id="ARBA00023295"/>
    </source>
</evidence>
<dbReference type="InterPro" id="IPR013783">
    <property type="entry name" value="Ig-like_fold"/>
</dbReference>
<evidence type="ECO:0000259" key="4">
    <source>
        <dbReference type="PROSITE" id="PS50853"/>
    </source>
</evidence>
<evidence type="ECO:0000313" key="6">
    <source>
        <dbReference type="Proteomes" id="UP000002505"/>
    </source>
</evidence>
<dbReference type="GO" id="GO:0016798">
    <property type="term" value="F:hydrolase activity, acting on glycosyl bonds"/>
    <property type="evidence" value="ECO:0007669"/>
    <property type="project" value="UniProtKB-KW"/>
</dbReference>
<accession>B8HI77</accession>
<sequence>MAMKNLIDRYKKRRRDAGMGLVEAVVGIGLAAIIIGGPILYFTTVNNTAAGNASTQSQNTAISEALDRAVANVQASDTIVYAGPNELVTRSTEVEEGKPDVPVVTRWVLNGTTLYRQTWSGAGTGPTEAPAYNRTTAVTNTAVTGTVIQDLKLDNDLFSYTDKDGTNIDVKAPKDALTETARTNPADGKRTYDIALVNLAIKAGTTANGGKTGVVESKTSAAPRSVSGKATGMDGTLPICPAVTVSTNAAGKPVIAWSTLSGYTSYQVTRNGTEVAVVTAAATDTQKSWTDAAVTAGPAEVVQYRVYARNADGTTASISCMPKVWSPQLTAPEFQNSGVFPTAAQAHEWTDGADGALALKKPRIVLKWGAVAGATSYELKYRELDPVTGSPLTPGFTAVATALPATSTTFTWDEGGWASSYEWFIKANAGAGQGQSAESAHIKTLTHPPAPQNVDVNPQYGTGSARLTTGTNVITWSASPTAVSYDVWRYNSGSSGAVTLLGSISGTAPRTYSDNVPYGTTYTYYIAAINDGPRGNTSGKASSASPEAGVTSATGLMPTASYRESATAPVITTASYKGLQPLSIERAANTTPVNPAPTPVSQLQFPPIPEENASRDYDGYNQLQWNPTLSATGYQVARFTRSGAKTCLTAVCGDAPSGGITATSYKDPAARGTQFDYAAIAYNATGLSVEFSAKETLTQRPPTPDLTLVRAPGLTDRSADFKIVQNADAGNASTDKFCTSTTCSYELKKSTTVVSTTKHSQSGALVEWDGADSPDGATTTFTARSKNAAVTNNGYSDANAETVNTYPGKFSALANIGDRNGKQAARYRLSVTAMDMGNESNGATNVRWGSIPGGSTLKVVRKSLGGDTISPNGTTSGLSLSTAPTNTYTTDDPGVDDDVASPGAAFQYELTATAANGLSRTVKSQPIITPADISRAGTMVITCSGTDTRQFTQAQVGYTSDGSFFKGAYSQPYAYQKIAGQMVWSDSGHPESLDGRPRYGASNGTSYLGVASSGTNVFSGNTFYYTGWNYGLNGQYSSASGDFASGPGVGYYQGVTAGFYAVTRGMDRTLTNPDTGMAQVYNGPDSYYVNPNITVLATFQNGCAAAGATGTALVEPRDACYTFNGSACDDVAYWNRPKWVSR</sequence>
<name>B8HI77_PSECP</name>
<organism evidence="5 6">
    <name type="scientific">Pseudarthrobacter chlorophenolicus (strain ATCC 700700 / DSM 12829 / CIP 107037 / JCM 12360 / KCTC 9906 / NCIMB 13794 / A6)</name>
    <name type="common">Arthrobacter chlorophenolicus</name>
    <dbReference type="NCBI Taxonomy" id="452863"/>
    <lineage>
        <taxon>Bacteria</taxon>
        <taxon>Bacillati</taxon>
        <taxon>Actinomycetota</taxon>
        <taxon>Actinomycetes</taxon>
        <taxon>Micrococcales</taxon>
        <taxon>Micrococcaceae</taxon>
        <taxon>Pseudarthrobacter</taxon>
    </lineage>
</organism>
<dbReference type="PROSITE" id="PS50853">
    <property type="entry name" value="FN3"/>
    <property type="match status" value="1"/>
</dbReference>
<keyword evidence="3" id="KW-1133">Transmembrane helix</keyword>
<keyword evidence="2" id="KW-0119">Carbohydrate metabolism</keyword>
<keyword evidence="1" id="KW-0378">Hydrolase</keyword>
<geneLocation type="plasmid" evidence="5 6">
    <name>pACHL01</name>
</geneLocation>
<evidence type="ECO:0000256" key="3">
    <source>
        <dbReference type="SAM" id="Phobius"/>
    </source>
</evidence>
<keyword evidence="5" id="KW-0614">Plasmid</keyword>
<dbReference type="InterPro" id="IPR003961">
    <property type="entry name" value="FN3_dom"/>
</dbReference>
<dbReference type="Proteomes" id="UP000002505">
    <property type="component" value="Plasmid pACHL01"/>
</dbReference>
<dbReference type="AlphaFoldDB" id="B8HI77"/>
<keyword evidence="3" id="KW-0812">Transmembrane</keyword>
<dbReference type="Gene3D" id="2.60.40.10">
    <property type="entry name" value="Immunoglobulins"/>
    <property type="match status" value="3"/>
</dbReference>
<keyword evidence="6" id="KW-1185">Reference proteome</keyword>
<keyword evidence="3" id="KW-0472">Membrane</keyword>
<evidence type="ECO:0000256" key="2">
    <source>
        <dbReference type="ARBA" id="ARBA00023326"/>
    </source>
</evidence>
<dbReference type="KEGG" id="ach:Achl_4173"/>
<keyword evidence="2" id="KW-0624">Polysaccharide degradation</keyword>
<dbReference type="GO" id="GO:0000272">
    <property type="term" value="P:polysaccharide catabolic process"/>
    <property type="evidence" value="ECO:0007669"/>
    <property type="project" value="UniProtKB-KW"/>
</dbReference>
<dbReference type="SUPFAM" id="SSF49265">
    <property type="entry name" value="Fibronectin type III"/>
    <property type="match status" value="1"/>
</dbReference>
<gene>
    <name evidence="5" type="ordered locus">Achl_4173</name>
</gene>
<feature type="domain" description="Fibronectin type-III" evidence="4">
    <location>
        <begin position="450"/>
        <end position="548"/>
    </location>
</feature>
<dbReference type="InterPro" id="IPR036116">
    <property type="entry name" value="FN3_sf"/>
</dbReference>
<proteinExistence type="predicted"/>